<dbReference type="EMBL" id="PFAN01000118">
    <property type="protein sequence ID" value="PIR94763.1"/>
    <property type="molecule type" value="Genomic_DNA"/>
</dbReference>
<keyword evidence="8 13" id="KW-0560">Oxidoreductase</keyword>
<evidence type="ECO:0000256" key="4">
    <source>
        <dbReference type="ARBA" id="ARBA00022563"/>
    </source>
</evidence>
<evidence type="ECO:0000256" key="8">
    <source>
        <dbReference type="ARBA" id="ARBA00023002"/>
    </source>
</evidence>
<feature type="domain" description="Tetrahydrofolate dehydrogenase/cyclohydrolase catalytic" evidence="12">
    <location>
        <begin position="4"/>
        <end position="114"/>
    </location>
</feature>
<dbReference type="GO" id="GO:0004477">
    <property type="term" value="F:methenyltetrahydrofolate cyclohydrolase activity"/>
    <property type="evidence" value="ECO:0007669"/>
    <property type="project" value="UniProtKB-EC"/>
</dbReference>
<evidence type="ECO:0000259" key="12">
    <source>
        <dbReference type="Pfam" id="PF00763"/>
    </source>
</evidence>
<evidence type="ECO:0000256" key="2">
    <source>
        <dbReference type="ARBA" id="ARBA00011738"/>
    </source>
</evidence>
<keyword evidence="5" id="KW-0658">Purine biosynthesis</keyword>
<keyword evidence="10" id="KW-0486">Methionine biosynthesis</keyword>
<dbReference type="GO" id="GO:0004488">
    <property type="term" value="F:methylenetetrahydrofolate dehydrogenase (NADP+) activity"/>
    <property type="evidence" value="ECO:0007669"/>
    <property type="project" value="InterPro"/>
</dbReference>
<dbReference type="InterPro" id="IPR000672">
    <property type="entry name" value="THF_DH/CycHdrlase"/>
</dbReference>
<dbReference type="FunFam" id="3.40.50.10860:FF:000005">
    <property type="entry name" value="C-1-tetrahydrofolate synthase, cytoplasmic, putative"/>
    <property type="match status" value="1"/>
</dbReference>
<keyword evidence="4" id="KW-0554">One-carbon metabolism</keyword>
<evidence type="ECO:0000256" key="9">
    <source>
        <dbReference type="ARBA" id="ARBA00023102"/>
    </source>
</evidence>
<keyword evidence="6 13" id="KW-0378">Hydrolase</keyword>
<evidence type="ECO:0000256" key="6">
    <source>
        <dbReference type="ARBA" id="ARBA00022801"/>
    </source>
</evidence>
<gene>
    <name evidence="13" type="ORF">COT95_02400</name>
</gene>
<evidence type="ECO:0000313" key="13">
    <source>
        <dbReference type="EMBL" id="PIR94763.1"/>
    </source>
</evidence>
<evidence type="ECO:0000256" key="10">
    <source>
        <dbReference type="ARBA" id="ARBA00023167"/>
    </source>
</evidence>
<dbReference type="Pfam" id="PF00763">
    <property type="entry name" value="THF_DHG_CYH"/>
    <property type="match status" value="1"/>
</dbReference>
<dbReference type="Gene3D" id="3.40.50.10860">
    <property type="entry name" value="Leucine Dehydrogenase, chain A, domain 1"/>
    <property type="match status" value="1"/>
</dbReference>
<evidence type="ECO:0000313" key="14">
    <source>
        <dbReference type="Proteomes" id="UP000228614"/>
    </source>
</evidence>
<dbReference type="GO" id="GO:0035999">
    <property type="term" value="P:tetrahydrofolate interconversion"/>
    <property type="evidence" value="ECO:0007669"/>
    <property type="project" value="TreeGrafter"/>
</dbReference>
<keyword evidence="9" id="KW-0368">Histidine biosynthesis</keyword>
<dbReference type="PRINTS" id="PR00085">
    <property type="entry name" value="THFDHDRGNASE"/>
</dbReference>
<dbReference type="PANTHER" id="PTHR48099">
    <property type="entry name" value="C-1-TETRAHYDROFOLATE SYNTHASE, CYTOPLASMIC-RELATED"/>
    <property type="match status" value="1"/>
</dbReference>
<comment type="caution">
    <text evidence="13">The sequence shown here is derived from an EMBL/GenBank/DDBJ whole genome shotgun (WGS) entry which is preliminary data.</text>
</comment>
<dbReference type="AlphaFoldDB" id="A0A2H0V6Q9"/>
<evidence type="ECO:0000256" key="5">
    <source>
        <dbReference type="ARBA" id="ARBA00022755"/>
    </source>
</evidence>
<dbReference type="InterPro" id="IPR020630">
    <property type="entry name" value="THF_DH/CycHdrlase_cat_dom"/>
</dbReference>
<organism evidence="13 14">
    <name type="scientific">Candidatus Falkowbacteria bacterium CG10_big_fil_rev_8_21_14_0_10_37_6</name>
    <dbReference type="NCBI Taxonomy" id="1974563"/>
    <lineage>
        <taxon>Bacteria</taxon>
        <taxon>Candidatus Falkowiibacteriota</taxon>
    </lineage>
</organism>
<comment type="subunit">
    <text evidence="2">Homodimer.</text>
</comment>
<keyword evidence="7" id="KW-0521">NADP</keyword>
<dbReference type="Proteomes" id="UP000228614">
    <property type="component" value="Unassembled WGS sequence"/>
</dbReference>
<sequence>MKIINGREIAKQIRANTKKQVIKMPDKPCLAVILVGDNPSSQIYVNKKEEACAEAGIKFEKFLYKKITTKKLVSIIKKLNERKEITGILVQLPLPKTLDTQKIINTISNKKDVDG</sequence>
<dbReference type="PANTHER" id="PTHR48099:SF5">
    <property type="entry name" value="C-1-TETRAHYDROFOLATE SYNTHASE, CYTOPLASMIC"/>
    <property type="match status" value="1"/>
</dbReference>
<evidence type="ECO:0000256" key="11">
    <source>
        <dbReference type="ARBA" id="ARBA00023268"/>
    </source>
</evidence>
<accession>A0A2H0V6Q9</accession>
<keyword evidence="9" id="KW-0028">Amino-acid biosynthesis</keyword>
<dbReference type="InterPro" id="IPR046346">
    <property type="entry name" value="Aminoacid_DH-like_N_sf"/>
</dbReference>
<dbReference type="GO" id="GO:0000105">
    <property type="term" value="P:L-histidine biosynthetic process"/>
    <property type="evidence" value="ECO:0007669"/>
    <property type="project" value="UniProtKB-KW"/>
</dbReference>
<dbReference type="SUPFAM" id="SSF53223">
    <property type="entry name" value="Aminoacid dehydrogenase-like, N-terminal domain"/>
    <property type="match status" value="1"/>
</dbReference>
<keyword evidence="11" id="KW-0511">Multifunctional enzyme</keyword>
<evidence type="ECO:0000256" key="3">
    <source>
        <dbReference type="ARBA" id="ARBA00012776"/>
    </source>
</evidence>
<dbReference type="EC" id="3.5.4.9" evidence="3"/>
<dbReference type="GO" id="GO:0005829">
    <property type="term" value="C:cytosol"/>
    <property type="evidence" value="ECO:0007669"/>
    <property type="project" value="TreeGrafter"/>
</dbReference>
<dbReference type="GO" id="GO:0009086">
    <property type="term" value="P:methionine biosynthetic process"/>
    <property type="evidence" value="ECO:0007669"/>
    <property type="project" value="UniProtKB-KW"/>
</dbReference>
<feature type="non-terminal residue" evidence="13">
    <location>
        <position position="115"/>
    </location>
</feature>
<evidence type="ECO:0000256" key="1">
    <source>
        <dbReference type="ARBA" id="ARBA00004777"/>
    </source>
</evidence>
<proteinExistence type="predicted"/>
<dbReference type="GO" id="GO:0006164">
    <property type="term" value="P:purine nucleotide biosynthetic process"/>
    <property type="evidence" value="ECO:0007669"/>
    <property type="project" value="UniProtKB-KW"/>
</dbReference>
<reference evidence="14" key="1">
    <citation type="submission" date="2017-09" db="EMBL/GenBank/DDBJ databases">
        <title>Depth-based differentiation of microbial function through sediment-hosted aquifers and enrichment of novel symbionts in the deep terrestrial subsurface.</title>
        <authorList>
            <person name="Probst A.J."/>
            <person name="Ladd B."/>
            <person name="Jarett J.K."/>
            <person name="Geller-Mcgrath D.E."/>
            <person name="Sieber C.M.K."/>
            <person name="Emerson J.B."/>
            <person name="Anantharaman K."/>
            <person name="Thomas B.C."/>
            <person name="Malmstrom R."/>
            <person name="Stieglmeier M."/>
            <person name="Klingl A."/>
            <person name="Woyke T."/>
            <person name="Ryan C.M."/>
            <person name="Banfield J.F."/>
        </authorList>
    </citation>
    <scope>NUCLEOTIDE SEQUENCE [LARGE SCALE GENOMIC DNA]</scope>
</reference>
<protein>
    <recommendedName>
        <fullName evidence="3">methenyltetrahydrofolate cyclohydrolase</fullName>
        <ecNumber evidence="3">3.5.4.9</ecNumber>
    </recommendedName>
</protein>
<evidence type="ECO:0000256" key="7">
    <source>
        <dbReference type="ARBA" id="ARBA00022857"/>
    </source>
</evidence>
<comment type="pathway">
    <text evidence="1">One-carbon metabolism; tetrahydrofolate interconversion.</text>
</comment>
<name>A0A2H0V6Q9_9BACT</name>